<evidence type="ECO:0000313" key="5">
    <source>
        <dbReference type="EMBL" id="GGI99719.1"/>
    </source>
</evidence>
<dbReference type="GO" id="GO:0003700">
    <property type="term" value="F:DNA-binding transcription factor activity"/>
    <property type="evidence" value="ECO:0007669"/>
    <property type="project" value="InterPro"/>
</dbReference>
<evidence type="ECO:0000313" key="6">
    <source>
        <dbReference type="Proteomes" id="UP000661507"/>
    </source>
</evidence>
<keyword evidence="2" id="KW-0238">DNA-binding</keyword>
<gene>
    <name evidence="5" type="ORF">GCM10011320_03090</name>
</gene>
<dbReference type="Proteomes" id="UP000661507">
    <property type="component" value="Unassembled WGS sequence"/>
</dbReference>
<evidence type="ECO:0000259" key="4">
    <source>
        <dbReference type="PROSITE" id="PS50949"/>
    </source>
</evidence>
<protein>
    <submittedName>
        <fullName evidence="5">GntR family transcriptional regulator</fullName>
    </submittedName>
</protein>
<dbReference type="InterPro" id="IPR000524">
    <property type="entry name" value="Tscrpt_reg_HTH_GntR"/>
</dbReference>
<dbReference type="Gene3D" id="1.10.10.10">
    <property type="entry name" value="Winged helix-like DNA-binding domain superfamily/Winged helix DNA-binding domain"/>
    <property type="match status" value="1"/>
</dbReference>
<organism evidence="5 6">
    <name type="scientific">Neoroseomonas lacus</name>
    <dbReference type="NCBI Taxonomy" id="287609"/>
    <lineage>
        <taxon>Bacteria</taxon>
        <taxon>Pseudomonadati</taxon>
        <taxon>Pseudomonadota</taxon>
        <taxon>Alphaproteobacteria</taxon>
        <taxon>Acetobacterales</taxon>
        <taxon>Acetobacteraceae</taxon>
        <taxon>Neoroseomonas</taxon>
    </lineage>
</organism>
<proteinExistence type="predicted"/>
<dbReference type="Gene3D" id="1.20.120.530">
    <property type="entry name" value="GntR ligand-binding domain-like"/>
    <property type="match status" value="1"/>
</dbReference>
<dbReference type="InterPro" id="IPR008920">
    <property type="entry name" value="TF_FadR/GntR_C"/>
</dbReference>
<dbReference type="InterPro" id="IPR011711">
    <property type="entry name" value="GntR_C"/>
</dbReference>
<sequence length="230" mass="24720">MSPTDILASLATRHLAATRSIPAAVAEALREGILTGLLPAGAQLKQDHLARHFGTSRAPVREALQVLAGEGLLTVSRHRGIAVAPADPADLQEITELRSLLEGHAMRLSIPHLTRADKDAAAAVLAEAEAAPADPIRQSDLHWRFHRILTSRADRPRIMAQMEHLHIAVSRYLMPAWTAAGLSVGWVRSHRDMLELAGRGDAAGAAAMNAGQVEEARARVAQWLATQEQA</sequence>
<accession>A0A917K4E9</accession>
<reference evidence="5" key="1">
    <citation type="journal article" date="2014" name="Int. J. Syst. Evol. Microbiol.">
        <title>Complete genome sequence of Corynebacterium casei LMG S-19264T (=DSM 44701T), isolated from a smear-ripened cheese.</title>
        <authorList>
            <consortium name="US DOE Joint Genome Institute (JGI-PGF)"/>
            <person name="Walter F."/>
            <person name="Albersmeier A."/>
            <person name="Kalinowski J."/>
            <person name="Ruckert C."/>
        </authorList>
    </citation>
    <scope>NUCLEOTIDE SEQUENCE</scope>
    <source>
        <strain evidence="5">CGMCC 1.3617</strain>
    </source>
</reference>
<dbReference type="PROSITE" id="PS50949">
    <property type="entry name" value="HTH_GNTR"/>
    <property type="match status" value="1"/>
</dbReference>
<dbReference type="InterPro" id="IPR036390">
    <property type="entry name" value="WH_DNA-bd_sf"/>
</dbReference>
<dbReference type="SUPFAM" id="SSF48008">
    <property type="entry name" value="GntR ligand-binding domain-like"/>
    <property type="match status" value="1"/>
</dbReference>
<dbReference type="SUPFAM" id="SSF46785">
    <property type="entry name" value="Winged helix' DNA-binding domain"/>
    <property type="match status" value="1"/>
</dbReference>
<dbReference type="PANTHER" id="PTHR43537">
    <property type="entry name" value="TRANSCRIPTIONAL REGULATOR, GNTR FAMILY"/>
    <property type="match status" value="1"/>
</dbReference>
<dbReference type="RefSeq" id="WP_188965144.1">
    <property type="nucleotide sequence ID" value="NZ_BMKW01000001.1"/>
</dbReference>
<dbReference type="SMART" id="SM00345">
    <property type="entry name" value="HTH_GNTR"/>
    <property type="match status" value="1"/>
</dbReference>
<keyword evidence="3" id="KW-0804">Transcription</keyword>
<feature type="domain" description="HTH gntR-type" evidence="4">
    <location>
        <begin position="19"/>
        <end position="86"/>
    </location>
</feature>
<evidence type="ECO:0000256" key="3">
    <source>
        <dbReference type="ARBA" id="ARBA00023163"/>
    </source>
</evidence>
<dbReference type="Pfam" id="PF07729">
    <property type="entry name" value="FCD"/>
    <property type="match status" value="1"/>
</dbReference>
<dbReference type="CDD" id="cd07377">
    <property type="entry name" value="WHTH_GntR"/>
    <property type="match status" value="1"/>
</dbReference>
<dbReference type="GO" id="GO:0003677">
    <property type="term" value="F:DNA binding"/>
    <property type="evidence" value="ECO:0007669"/>
    <property type="project" value="UniProtKB-KW"/>
</dbReference>
<dbReference type="Pfam" id="PF00392">
    <property type="entry name" value="GntR"/>
    <property type="match status" value="1"/>
</dbReference>
<dbReference type="SMART" id="SM00895">
    <property type="entry name" value="FCD"/>
    <property type="match status" value="1"/>
</dbReference>
<comment type="caution">
    <text evidence="5">The sequence shown here is derived from an EMBL/GenBank/DDBJ whole genome shotgun (WGS) entry which is preliminary data.</text>
</comment>
<evidence type="ECO:0000256" key="1">
    <source>
        <dbReference type="ARBA" id="ARBA00023015"/>
    </source>
</evidence>
<keyword evidence="6" id="KW-1185">Reference proteome</keyword>
<evidence type="ECO:0000256" key="2">
    <source>
        <dbReference type="ARBA" id="ARBA00023125"/>
    </source>
</evidence>
<keyword evidence="1" id="KW-0805">Transcription regulation</keyword>
<name>A0A917K4E9_9PROT</name>
<dbReference type="PANTHER" id="PTHR43537:SF24">
    <property type="entry name" value="GLUCONATE OPERON TRANSCRIPTIONAL REPRESSOR"/>
    <property type="match status" value="1"/>
</dbReference>
<dbReference type="EMBL" id="BMKW01000001">
    <property type="protein sequence ID" value="GGI99719.1"/>
    <property type="molecule type" value="Genomic_DNA"/>
</dbReference>
<dbReference type="InterPro" id="IPR036388">
    <property type="entry name" value="WH-like_DNA-bd_sf"/>
</dbReference>
<reference evidence="5" key="2">
    <citation type="submission" date="2020-09" db="EMBL/GenBank/DDBJ databases">
        <authorList>
            <person name="Sun Q."/>
            <person name="Zhou Y."/>
        </authorList>
    </citation>
    <scope>NUCLEOTIDE SEQUENCE</scope>
    <source>
        <strain evidence="5">CGMCC 1.3617</strain>
    </source>
</reference>
<dbReference type="AlphaFoldDB" id="A0A917K4E9"/>